<dbReference type="AlphaFoldDB" id="A0A6S7I5X3"/>
<feature type="compositionally biased region" description="Basic residues" evidence="1">
    <location>
        <begin position="34"/>
        <end position="49"/>
    </location>
</feature>
<reference evidence="2" key="1">
    <citation type="submission" date="2020-04" db="EMBL/GenBank/DDBJ databases">
        <authorList>
            <person name="Alioto T."/>
            <person name="Alioto T."/>
            <person name="Gomez Garrido J."/>
        </authorList>
    </citation>
    <scope>NUCLEOTIDE SEQUENCE</scope>
    <source>
        <strain evidence="2">A484AB</strain>
    </source>
</reference>
<proteinExistence type="predicted"/>
<organism evidence="2 3">
    <name type="scientific">Paramuricea clavata</name>
    <name type="common">Red gorgonian</name>
    <name type="synonym">Violescent sea-whip</name>
    <dbReference type="NCBI Taxonomy" id="317549"/>
    <lineage>
        <taxon>Eukaryota</taxon>
        <taxon>Metazoa</taxon>
        <taxon>Cnidaria</taxon>
        <taxon>Anthozoa</taxon>
        <taxon>Octocorallia</taxon>
        <taxon>Malacalcyonacea</taxon>
        <taxon>Plexauridae</taxon>
        <taxon>Paramuricea</taxon>
    </lineage>
</organism>
<evidence type="ECO:0000313" key="3">
    <source>
        <dbReference type="Proteomes" id="UP001152795"/>
    </source>
</evidence>
<accession>A0A6S7I5X3</accession>
<dbReference type="EMBL" id="CACRXK020008079">
    <property type="protein sequence ID" value="CAB4013934.1"/>
    <property type="molecule type" value="Genomic_DNA"/>
</dbReference>
<evidence type="ECO:0000313" key="2">
    <source>
        <dbReference type="EMBL" id="CAB4013934.1"/>
    </source>
</evidence>
<name>A0A6S7I5X3_PARCT</name>
<dbReference type="Proteomes" id="UP001152795">
    <property type="component" value="Unassembled WGS sequence"/>
</dbReference>
<comment type="caution">
    <text evidence="2">The sequence shown here is derived from an EMBL/GenBank/DDBJ whole genome shotgun (WGS) entry which is preliminary data.</text>
</comment>
<sequence length="107" mass="12309">MAGKNSQCVNIDNIKVKVFGEKKRRYDLDNLPKLKYKKKDKHRQKRRSKVTGASFSAEVDEPDVHDDTSIDLDQNIDDYETTSAVDTVTPEVRKVYEISLIFNDNST</sequence>
<evidence type="ECO:0000256" key="1">
    <source>
        <dbReference type="SAM" id="MobiDB-lite"/>
    </source>
</evidence>
<gene>
    <name evidence="2" type="ORF">PACLA_8A022175</name>
</gene>
<feature type="region of interest" description="Disordered" evidence="1">
    <location>
        <begin position="33"/>
        <end position="73"/>
    </location>
</feature>
<keyword evidence="3" id="KW-1185">Reference proteome</keyword>
<protein>
    <submittedName>
        <fullName evidence="2">Uncharacterized protein</fullName>
    </submittedName>
</protein>